<evidence type="ECO:0008006" key="4">
    <source>
        <dbReference type="Google" id="ProtNLM"/>
    </source>
</evidence>
<dbReference type="InterPro" id="IPR007038">
    <property type="entry name" value="HupE_UreJ"/>
</dbReference>
<dbReference type="EMBL" id="JAMD01000008">
    <property type="protein sequence ID" value="KEJ95083.1"/>
    <property type="molecule type" value="Genomic_DNA"/>
</dbReference>
<dbReference type="Pfam" id="PF04955">
    <property type="entry name" value="HupE_UreJ"/>
    <property type="match status" value="1"/>
</dbReference>
<dbReference type="OrthoDB" id="9808192at2"/>
<sequence length="202" mass="20280">MKRIPLILGAILLASPVWAHHPLGGMPMETLAHGVLSGLAHPVLGFDHLFFVIAVGLAAGALGRPFTAPLAYVLAMAVGCGIGALDGPLPLQEVAIALSLVALGAVLVLGRLRYSPLLFVGFGLFHGSAFAGALAGVEASASMTVLTGYLAGLVAVQFAIASGIALMTQGRKISLAGAAVAGVGVFLTLEQIETPLLALVTG</sequence>
<name>A0A073IXM4_9RHOB</name>
<evidence type="ECO:0000313" key="2">
    <source>
        <dbReference type="EMBL" id="KEJ95083.1"/>
    </source>
</evidence>
<accession>A0A073IXM4</accession>
<evidence type="ECO:0000313" key="3">
    <source>
        <dbReference type="Proteomes" id="UP000027746"/>
    </source>
</evidence>
<feature type="transmembrane region" description="Helical" evidence="1">
    <location>
        <begin position="69"/>
        <end position="85"/>
    </location>
</feature>
<dbReference type="GeneID" id="68868727"/>
<comment type="caution">
    <text evidence="2">The sequence shown here is derived from an EMBL/GenBank/DDBJ whole genome shotgun (WGS) entry which is preliminary data.</text>
</comment>
<organism evidence="2 3">
    <name type="scientific">Pseudosulfitobacter pseudonitzschiae</name>
    <dbReference type="NCBI Taxonomy" id="1402135"/>
    <lineage>
        <taxon>Bacteria</taxon>
        <taxon>Pseudomonadati</taxon>
        <taxon>Pseudomonadota</taxon>
        <taxon>Alphaproteobacteria</taxon>
        <taxon>Rhodobacterales</taxon>
        <taxon>Roseobacteraceae</taxon>
        <taxon>Pseudosulfitobacter</taxon>
    </lineage>
</organism>
<protein>
    <recommendedName>
        <fullName evidence="4">HupE / UreJ protein</fullName>
    </recommendedName>
</protein>
<dbReference type="Proteomes" id="UP000027746">
    <property type="component" value="Unassembled WGS sequence"/>
</dbReference>
<feature type="transmembrane region" description="Helical" evidence="1">
    <location>
        <begin position="143"/>
        <end position="166"/>
    </location>
</feature>
<keyword evidence="1" id="KW-0812">Transmembrane</keyword>
<reference evidence="2 3" key="1">
    <citation type="submission" date="2014-01" db="EMBL/GenBank/DDBJ databases">
        <title>Sulfitobacter sp. H3 (MCCC 1A00686) Genome Sequencing.</title>
        <authorList>
            <person name="Lai Q."/>
            <person name="Hong Z."/>
        </authorList>
    </citation>
    <scope>NUCLEOTIDE SEQUENCE [LARGE SCALE GENOMIC DNA]</scope>
    <source>
        <strain evidence="2 3">H3</strain>
    </source>
</reference>
<keyword evidence="1" id="KW-1133">Transmembrane helix</keyword>
<proteinExistence type="predicted"/>
<dbReference type="RefSeq" id="WP_037928030.1">
    <property type="nucleotide sequence ID" value="NZ_CP054599.1"/>
</dbReference>
<feature type="transmembrane region" description="Helical" evidence="1">
    <location>
        <begin position="173"/>
        <end position="192"/>
    </location>
</feature>
<gene>
    <name evidence="2" type="ORF">SUH3_23560</name>
</gene>
<keyword evidence="1" id="KW-0472">Membrane</keyword>
<evidence type="ECO:0000256" key="1">
    <source>
        <dbReference type="SAM" id="Phobius"/>
    </source>
</evidence>
<feature type="transmembrane region" description="Helical" evidence="1">
    <location>
        <begin position="117"/>
        <end position="137"/>
    </location>
</feature>
<keyword evidence="3" id="KW-1185">Reference proteome</keyword>
<dbReference type="AlphaFoldDB" id="A0A073IXM4"/>
<feature type="transmembrane region" description="Helical" evidence="1">
    <location>
        <begin position="43"/>
        <end position="62"/>
    </location>
</feature>
<feature type="transmembrane region" description="Helical" evidence="1">
    <location>
        <begin position="91"/>
        <end position="110"/>
    </location>
</feature>